<keyword evidence="1" id="KW-1133">Transmembrane helix</keyword>
<evidence type="ECO:0000313" key="2">
    <source>
        <dbReference type="EMBL" id="HIZ40066.1"/>
    </source>
</evidence>
<proteinExistence type="predicted"/>
<evidence type="ECO:0000313" key="3">
    <source>
        <dbReference type="Proteomes" id="UP000824049"/>
    </source>
</evidence>
<keyword evidence="1" id="KW-0812">Transmembrane</keyword>
<reference evidence="2" key="1">
    <citation type="journal article" date="2021" name="PeerJ">
        <title>Extensive microbial diversity within the chicken gut microbiome revealed by metagenomics and culture.</title>
        <authorList>
            <person name="Gilroy R."/>
            <person name="Ravi A."/>
            <person name="Getino M."/>
            <person name="Pursley I."/>
            <person name="Horton D.L."/>
            <person name="Alikhan N.F."/>
            <person name="Baker D."/>
            <person name="Gharbi K."/>
            <person name="Hall N."/>
            <person name="Watson M."/>
            <person name="Adriaenssens E.M."/>
            <person name="Foster-Nyarko E."/>
            <person name="Jarju S."/>
            <person name="Secka A."/>
            <person name="Antonio M."/>
            <person name="Oren A."/>
            <person name="Chaudhuri R.R."/>
            <person name="La Ragione R."/>
            <person name="Hildebrand F."/>
            <person name="Pallen M.J."/>
        </authorList>
    </citation>
    <scope>NUCLEOTIDE SEQUENCE</scope>
    <source>
        <strain evidence="2">CHK179-28034</strain>
    </source>
</reference>
<reference evidence="2" key="2">
    <citation type="submission" date="2021-04" db="EMBL/GenBank/DDBJ databases">
        <authorList>
            <person name="Gilroy R."/>
        </authorList>
    </citation>
    <scope>NUCLEOTIDE SEQUENCE</scope>
    <source>
        <strain evidence="2">CHK179-28034</strain>
    </source>
</reference>
<evidence type="ECO:0000256" key="1">
    <source>
        <dbReference type="SAM" id="Phobius"/>
    </source>
</evidence>
<accession>A0A9D2EMI0</accession>
<dbReference type="EMBL" id="DXBR01000084">
    <property type="protein sequence ID" value="HIZ40066.1"/>
    <property type="molecule type" value="Genomic_DNA"/>
</dbReference>
<dbReference type="Proteomes" id="UP000824049">
    <property type="component" value="Unassembled WGS sequence"/>
</dbReference>
<organism evidence="2 3">
    <name type="scientific">Candidatus Anaerobutyricum stercoris</name>
    <dbReference type="NCBI Taxonomy" id="2838457"/>
    <lineage>
        <taxon>Bacteria</taxon>
        <taxon>Bacillati</taxon>
        <taxon>Bacillota</taxon>
        <taxon>Clostridia</taxon>
        <taxon>Lachnospirales</taxon>
        <taxon>Lachnospiraceae</taxon>
        <taxon>Anaerobutyricum</taxon>
    </lineage>
</organism>
<name>A0A9D2EMI0_9FIRM</name>
<dbReference type="AlphaFoldDB" id="A0A9D2EMI0"/>
<feature type="transmembrane region" description="Helical" evidence="1">
    <location>
        <begin position="21"/>
        <end position="40"/>
    </location>
</feature>
<protein>
    <submittedName>
        <fullName evidence="2">Uncharacterized protein</fullName>
    </submittedName>
</protein>
<comment type="caution">
    <text evidence="2">The sequence shown here is derived from an EMBL/GenBank/DDBJ whole genome shotgun (WGS) entry which is preliminary data.</text>
</comment>
<gene>
    <name evidence="2" type="ORF">H9968_09130</name>
</gene>
<keyword evidence="1" id="KW-0472">Membrane</keyword>
<sequence>MKGTQKLNWEEKIKIVQAVSKYLLFGLFLIGVLCFFFYNLTQRMIQSEKNSEMGTIKNRVREMYVSLDSQIERANAVSYALRQNENFIRLLNLGQERESEASYLTEAYQIGKQIRANIVTNDFIDDILIHFTAGGGMDISSGGMIMSDDEVLQFFGAESVEREEIELSDEEFTGGSLRYMPDGQMCYIPTLPLVPF</sequence>